<evidence type="ECO:0000313" key="1">
    <source>
        <dbReference type="Proteomes" id="UP001652581"/>
    </source>
</evidence>
<dbReference type="RefSeq" id="XP_072830099.1">
    <property type="nucleotide sequence ID" value="XM_072973998.1"/>
</dbReference>
<evidence type="ECO:0000313" key="3">
    <source>
        <dbReference type="RefSeq" id="XP_072830098.1"/>
    </source>
</evidence>
<evidence type="ECO:0000313" key="7">
    <source>
        <dbReference type="RefSeq" id="XP_072830102.1"/>
    </source>
</evidence>
<dbReference type="RefSeq" id="XP_072830100.1">
    <property type="nucleotide sequence ID" value="XM_072973999.1"/>
</dbReference>
<dbReference type="RefSeq" id="XP_072830098.1">
    <property type="nucleotide sequence ID" value="XM_072973997.1"/>
</dbReference>
<evidence type="ECO:0000313" key="4">
    <source>
        <dbReference type="RefSeq" id="XP_072830099.1"/>
    </source>
</evidence>
<evidence type="ECO:0000313" key="2">
    <source>
        <dbReference type="RefSeq" id="XP_072830097.1"/>
    </source>
</evidence>
<keyword evidence="1" id="KW-1185">Reference proteome</keyword>
<dbReference type="RefSeq" id="XP_072830102.1">
    <property type="nucleotide sequence ID" value="XM_072974001.1"/>
</dbReference>
<dbReference type="RefSeq" id="XP_072830104.1">
    <property type="nucleotide sequence ID" value="XM_072974003.1"/>
</dbReference>
<evidence type="ECO:0000313" key="5">
    <source>
        <dbReference type="RefSeq" id="XP_072830100.1"/>
    </source>
</evidence>
<gene>
    <name evidence="2 3 4 5 6 7 8 9 10" type="primary">LOC116277794</name>
</gene>
<evidence type="ECO:0000313" key="8">
    <source>
        <dbReference type="RefSeq" id="XP_072830103.1"/>
    </source>
</evidence>
<dbReference type="RefSeq" id="XP_072830097.1">
    <property type="nucleotide sequence ID" value="XM_072973996.1"/>
</dbReference>
<organism evidence="1 4">
    <name type="scientific">Vicugna pacos</name>
    <name type="common">Alpaca</name>
    <name type="synonym">Lama pacos</name>
    <dbReference type="NCBI Taxonomy" id="30538"/>
    <lineage>
        <taxon>Eukaryota</taxon>
        <taxon>Metazoa</taxon>
        <taxon>Chordata</taxon>
        <taxon>Craniata</taxon>
        <taxon>Vertebrata</taxon>
        <taxon>Euteleostomi</taxon>
        <taxon>Mammalia</taxon>
        <taxon>Eutheria</taxon>
        <taxon>Laurasiatheria</taxon>
        <taxon>Artiodactyla</taxon>
        <taxon>Tylopoda</taxon>
        <taxon>Camelidae</taxon>
        <taxon>Vicugna</taxon>
    </lineage>
</organism>
<dbReference type="Proteomes" id="UP001652581">
    <property type="component" value="Chromosome 13"/>
</dbReference>
<dbReference type="RefSeq" id="XP_072830105.1">
    <property type="nucleotide sequence ID" value="XM_072974004.1"/>
</dbReference>
<dbReference type="InterPro" id="IPR013083">
    <property type="entry name" value="Znf_RING/FYVE/PHD"/>
</dbReference>
<proteinExistence type="predicted"/>
<dbReference type="RefSeq" id="XP_072830101.1">
    <property type="nucleotide sequence ID" value="XM_072974000.1"/>
</dbReference>
<reference evidence="2 3" key="1">
    <citation type="submission" date="2025-05" db="UniProtKB">
        <authorList>
            <consortium name="RefSeq"/>
        </authorList>
    </citation>
    <scope>IDENTIFICATION</scope>
</reference>
<evidence type="ECO:0000313" key="6">
    <source>
        <dbReference type="RefSeq" id="XP_072830101.1"/>
    </source>
</evidence>
<name>A0ABM5EAB9_VICPA</name>
<dbReference type="RefSeq" id="XP_072830103.1">
    <property type="nucleotide sequence ID" value="XM_072974002.1"/>
</dbReference>
<evidence type="ECO:0000313" key="10">
    <source>
        <dbReference type="RefSeq" id="XP_072830105.1"/>
    </source>
</evidence>
<dbReference type="Gene3D" id="3.30.40.10">
    <property type="entry name" value="Zinc/RING finger domain, C3HC4 (zinc finger)"/>
    <property type="match status" value="1"/>
</dbReference>
<accession>A0ABM5EAB9</accession>
<dbReference type="GeneID" id="116277794"/>
<protein>
    <submittedName>
        <fullName evidence="2 3">Uncharacterized protein isoform X1</fullName>
    </submittedName>
</protein>
<evidence type="ECO:0000313" key="9">
    <source>
        <dbReference type="RefSeq" id="XP_072830104.1"/>
    </source>
</evidence>
<sequence length="137" mass="15066">MQLADFASLSRILDDLTLNLCNSVRSPVCRSSKSPWVCLTSSGVHCGRYVNVMQKKSYEDAQIPLINHKKSEKQEKAQHTVCTDCSSYSTYWSQTSLLSPGICKLSSGVCVVIQLLNCISHVSTALEPRATCLNGDH</sequence>